<dbReference type="GO" id="GO:0031267">
    <property type="term" value="F:small GTPase binding"/>
    <property type="evidence" value="ECO:0007669"/>
    <property type="project" value="TreeGrafter"/>
</dbReference>
<keyword evidence="4" id="KW-1185">Reference proteome</keyword>
<dbReference type="SUPFAM" id="SSF47923">
    <property type="entry name" value="Ypt/Rab-GAP domain of gyp1p"/>
    <property type="match status" value="2"/>
</dbReference>
<dbReference type="InterPro" id="IPR050302">
    <property type="entry name" value="Rab_GAP_TBC_domain"/>
</dbReference>
<evidence type="ECO:0000256" key="1">
    <source>
        <dbReference type="SAM" id="Coils"/>
    </source>
</evidence>
<dbReference type="EMBL" id="RRYP01021641">
    <property type="protein sequence ID" value="TNV72609.1"/>
    <property type="molecule type" value="Genomic_DNA"/>
</dbReference>
<evidence type="ECO:0000313" key="3">
    <source>
        <dbReference type="EMBL" id="TNV72609.1"/>
    </source>
</evidence>
<dbReference type="OrthoDB" id="294251at2759"/>
<keyword evidence="1" id="KW-0175">Coiled coil</keyword>
<reference evidence="3" key="1">
    <citation type="submission" date="2019-06" db="EMBL/GenBank/DDBJ databases">
        <authorList>
            <person name="Zheng W."/>
        </authorList>
    </citation>
    <scope>NUCLEOTIDE SEQUENCE</scope>
    <source>
        <strain evidence="3">QDHG01</strain>
    </source>
</reference>
<evidence type="ECO:0000313" key="4">
    <source>
        <dbReference type="Proteomes" id="UP000785679"/>
    </source>
</evidence>
<proteinExistence type="predicted"/>
<dbReference type="Gene3D" id="1.10.472.80">
    <property type="entry name" value="Ypt/Rab-GAP domain of gyp1p, domain 3"/>
    <property type="match status" value="1"/>
</dbReference>
<dbReference type="GO" id="GO:0005096">
    <property type="term" value="F:GTPase activator activity"/>
    <property type="evidence" value="ECO:0007669"/>
    <property type="project" value="TreeGrafter"/>
</dbReference>
<dbReference type="InterPro" id="IPR035969">
    <property type="entry name" value="Rab-GAP_TBC_sf"/>
</dbReference>
<dbReference type="PANTHER" id="PTHR47219">
    <property type="entry name" value="RAB GTPASE-ACTIVATING PROTEIN 1-LIKE"/>
    <property type="match status" value="1"/>
</dbReference>
<comment type="caution">
    <text evidence="3">The sequence shown here is derived from an EMBL/GenBank/DDBJ whole genome shotgun (WGS) entry which is preliminary data.</text>
</comment>
<dbReference type="PANTHER" id="PTHR47219:SF9">
    <property type="entry name" value="GTPASE ACTIVATING PROTEIN AND CENTROSOME-ASSOCIATED, ISOFORM B"/>
    <property type="match status" value="1"/>
</dbReference>
<feature type="coiled-coil region" evidence="1">
    <location>
        <begin position="216"/>
        <end position="250"/>
    </location>
</feature>
<dbReference type="InterPro" id="IPR000195">
    <property type="entry name" value="Rab-GAP-TBC_dom"/>
</dbReference>
<dbReference type="PROSITE" id="PS50086">
    <property type="entry name" value="TBC_RABGAP"/>
    <property type="match status" value="1"/>
</dbReference>
<feature type="domain" description="Rab-GAP TBC" evidence="2">
    <location>
        <begin position="1"/>
        <end position="162"/>
    </location>
</feature>
<dbReference type="SMART" id="SM00164">
    <property type="entry name" value="TBC"/>
    <property type="match status" value="1"/>
</dbReference>
<dbReference type="Pfam" id="PF00566">
    <property type="entry name" value="RabGAP-TBC"/>
    <property type="match status" value="1"/>
</dbReference>
<gene>
    <name evidence="3" type="ORF">FGO68_gene17060</name>
</gene>
<dbReference type="Gene3D" id="1.10.8.270">
    <property type="entry name" value="putative rabgap domain of human tbc1 domain family member 14 like domains"/>
    <property type="match status" value="1"/>
</dbReference>
<name>A0A8J8ND46_HALGN</name>
<dbReference type="AlphaFoldDB" id="A0A8J8ND46"/>
<evidence type="ECO:0000259" key="2">
    <source>
        <dbReference type="PROSITE" id="PS50086"/>
    </source>
</evidence>
<organism evidence="3 4">
    <name type="scientific">Halteria grandinella</name>
    <dbReference type="NCBI Taxonomy" id="5974"/>
    <lineage>
        <taxon>Eukaryota</taxon>
        <taxon>Sar</taxon>
        <taxon>Alveolata</taxon>
        <taxon>Ciliophora</taxon>
        <taxon>Intramacronucleata</taxon>
        <taxon>Spirotrichea</taxon>
        <taxon>Stichotrichia</taxon>
        <taxon>Sporadotrichida</taxon>
        <taxon>Halteriidae</taxon>
        <taxon>Halteria</taxon>
    </lineage>
</organism>
<dbReference type="Proteomes" id="UP000785679">
    <property type="component" value="Unassembled WGS sequence"/>
</dbReference>
<protein>
    <recommendedName>
        <fullName evidence="2">Rab-GAP TBC domain-containing protein</fullName>
    </recommendedName>
</protein>
<accession>A0A8J8ND46</accession>
<sequence>MQDSKMIQNVEEVINMDVQRSFTKIKTVDPQILIGILKTYALYNPQIEYCQGMNFVAGFLYLIFRDEEKSFKALQEIIEVNDMAEMFNPSLPKLKLLFYQLDRLLNIYLPQLHTHFKDEMVNSSYYSSPWFITIFTNSLQQQEDDLVGDRILSLFDYFLTSGWKAIFKMSLFLMKAHEQELMSMSFENILNFISERPKQLLAERDHTPEESMHKQIKRATKEMRHIQFTIERLEQEFRDSLEASNHQNNKKASQ</sequence>